<sequence length="62" mass="7502">MTYYEKLQIFPILAITSGAVSREDYQTRHELRHYHEDWHKLQCTIAADYSRCWQEKGDLRIS</sequence>
<dbReference type="EMBL" id="CP032482">
    <property type="protein sequence ID" value="AYD43492.1"/>
    <property type="molecule type" value="Genomic_DNA"/>
</dbReference>
<accession>A0A8D4N260</accession>
<name>A0A8D4N260_9GAMM</name>
<evidence type="ECO:0000313" key="2">
    <source>
        <dbReference type="Proteomes" id="UP000265864"/>
    </source>
</evidence>
<gene>
    <name evidence="1" type="ORF">DXZ79_07100</name>
</gene>
<evidence type="ECO:0000313" key="1">
    <source>
        <dbReference type="EMBL" id="AYD43492.1"/>
    </source>
</evidence>
<reference evidence="1 2" key="1">
    <citation type="submission" date="2018-09" db="EMBL/GenBank/DDBJ databases">
        <title>Yersinia kristensenii subsp. rochesterensis subsp. nov., Isolated from Human Feces.</title>
        <authorList>
            <person name="Cunningham S.A."/>
            <person name="Jeraldo P."/>
            <person name="Patel R."/>
        </authorList>
    </citation>
    <scope>NUCLEOTIDE SEQUENCE [LARGE SCALE GENOMIC DNA]</scope>
    <source>
        <strain evidence="1 2">ATCC BAA-2637</strain>
    </source>
</reference>
<protein>
    <submittedName>
        <fullName evidence="1">Uncharacterized protein</fullName>
    </submittedName>
</protein>
<organism evidence="1 2">
    <name type="scientific">Yersinia rochesterensis</name>
    <dbReference type="NCBI Taxonomy" id="1604335"/>
    <lineage>
        <taxon>Bacteria</taxon>
        <taxon>Pseudomonadati</taxon>
        <taxon>Pseudomonadota</taxon>
        <taxon>Gammaproteobacteria</taxon>
        <taxon>Enterobacterales</taxon>
        <taxon>Yersiniaceae</taxon>
        <taxon>Yersinia</taxon>
    </lineage>
</organism>
<proteinExistence type="predicted"/>
<dbReference type="Proteomes" id="UP000265864">
    <property type="component" value="Chromosome"/>
</dbReference>
<dbReference type="AlphaFoldDB" id="A0A8D4N260"/>